<protein>
    <submittedName>
        <fullName evidence="2">Uncharacterized protein</fullName>
    </submittedName>
</protein>
<feature type="non-terminal residue" evidence="2">
    <location>
        <position position="23"/>
    </location>
</feature>
<organism evidence="2">
    <name type="scientific">marine metagenome</name>
    <dbReference type="NCBI Taxonomy" id="408172"/>
    <lineage>
        <taxon>unclassified sequences</taxon>
        <taxon>metagenomes</taxon>
        <taxon>ecological metagenomes</taxon>
    </lineage>
</organism>
<accession>A0A382YAA4</accession>
<reference evidence="2" key="1">
    <citation type="submission" date="2018-05" db="EMBL/GenBank/DDBJ databases">
        <authorList>
            <person name="Lanie J.A."/>
            <person name="Ng W.-L."/>
            <person name="Kazmierczak K.M."/>
            <person name="Andrzejewski T.M."/>
            <person name="Davidsen T.M."/>
            <person name="Wayne K.J."/>
            <person name="Tettelin H."/>
            <person name="Glass J.I."/>
            <person name="Rusch D."/>
            <person name="Podicherti R."/>
            <person name="Tsui H.-C.T."/>
            <person name="Winkler M.E."/>
        </authorList>
    </citation>
    <scope>NUCLEOTIDE SEQUENCE</scope>
</reference>
<evidence type="ECO:0000256" key="1">
    <source>
        <dbReference type="SAM" id="MobiDB-lite"/>
    </source>
</evidence>
<dbReference type="AlphaFoldDB" id="A0A382YAA4"/>
<name>A0A382YAA4_9ZZZZ</name>
<feature type="region of interest" description="Disordered" evidence="1">
    <location>
        <begin position="1"/>
        <end position="23"/>
    </location>
</feature>
<gene>
    <name evidence="2" type="ORF">METZ01_LOCUS432292</name>
</gene>
<feature type="compositionally biased region" description="Basic and acidic residues" evidence="1">
    <location>
        <begin position="9"/>
        <end position="23"/>
    </location>
</feature>
<sequence>MGGNQPDVRLTEAVKRFDRANAE</sequence>
<proteinExistence type="predicted"/>
<dbReference type="EMBL" id="UINC01173702">
    <property type="protein sequence ID" value="SVD79438.1"/>
    <property type="molecule type" value="Genomic_DNA"/>
</dbReference>
<evidence type="ECO:0000313" key="2">
    <source>
        <dbReference type="EMBL" id="SVD79438.1"/>
    </source>
</evidence>